<evidence type="ECO:0000313" key="2">
    <source>
        <dbReference type="EMBL" id="XCC58064.1"/>
    </source>
</evidence>
<dbReference type="SUPFAM" id="SSF52096">
    <property type="entry name" value="ClpP/crotonase"/>
    <property type="match status" value="1"/>
</dbReference>
<gene>
    <name evidence="2" type="ORF">NKE59_01885</name>
</gene>
<evidence type="ECO:0000256" key="1">
    <source>
        <dbReference type="ARBA" id="ARBA00005254"/>
    </source>
</evidence>
<dbReference type="EC" id="4.2.1.17" evidence="2"/>
<dbReference type="Gene3D" id="3.90.226.10">
    <property type="entry name" value="2-enoyl-CoA Hydratase, Chain A, domain 1"/>
    <property type="match status" value="1"/>
</dbReference>
<comment type="similarity">
    <text evidence="1">Belongs to the enoyl-CoA hydratase/isomerase family.</text>
</comment>
<dbReference type="InterPro" id="IPR051683">
    <property type="entry name" value="Enoyl-CoA_Hydratase/Isomerase"/>
</dbReference>
<dbReference type="EMBL" id="CP099959">
    <property type="protein sequence ID" value="XCC58064.1"/>
    <property type="molecule type" value="Genomic_DNA"/>
</dbReference>
<organism evidence="2">
    <name type="scientific">Polynucleobacter sp. UK-FUSCHL-C3</name>
    <dbReference type="NCBI Taxonomy" id="2955208"/>
    <lineage>
        <taxon>Bacteria</taxon>
        <taxon>Pseudomonadati</taxon>
        <taxon>Pseudomonadota</taxon>
        <taxon>Betaproteobacteria</taxon>
        <taxon>Burkholderiales</taxon>
        <taxon>Burkholderiaceae</taxon>
        <taxon>Polynucleobacter</taxon>
    </lineage>
</organism>
<dbReference type="GO" id="GO:0004300">
    <property type="term" value="F:enoyl-CoA hydratase activity"/>
    <property type="evidence" value="ECO:0007669"/>
    <property type="project" value="UniProtKB-EC"/>
</dbReference>
<proteinExistence type="inferred from homology"/>
<dbReference type="RefSeq" id="WP_353439214.1">
    <property type="nucleotide sequence ID" value="NZ_CP099959.1"/>
</dbReference>
<dbReference type="Pfam" id="PF00378">
    <property type="entry name" value="ECH_1"/>
    <property type="match status" value="1"/>
</dbReference>
<dbReference type="PANTHER" id="PTHR42964">
    <property type="entry name" value="ENOYL-COA HYDRATASE"/>
    <property type="match status" value="1"/>
</dbReference>
<dbReference type="CDD" id="cd06558">
    <property type="entry name" value="crotonase-like"/>
    <property type="match status" value="1"/>
</dbReference>
<name>A0AAU8A383_9BURK</name>
<dbReference type="NCBIfam" id="NF005498">
    <property type="entry name" value="PRK07112.1"/>
    <property type="match status" value="1"/>
</dbReference>
<protein>
    <submittedName>
        <fullName evidence="2">Enoyl-CoA hydratase/isomerase</fullName>
        <ecNumber evidence="2">4.2.1.17</ecNumber>
    </submittedName>
</protein>
<dbReference type="PANTHER" id="PTHR42964:SF1">
    <property type="entry name" value="POLYKETIDE BIOSYNTHESIS ENOYL-COA HYDRATASE PKSH-RELATED"/>
    <property type="match status" value="1"/>
</dbReference>
<dbReference type="AlphaFoldDB" id="A0AAU8A383"/>
<sequence>MKEPFKTIRAEVTGNICRVRIDRPEKNNAINAQLITELASIVALCKDEVRDIPITILVLEGSPDIFCVGGDFDEMNDKIKKGALESPDPNPLYNLWLDFMYSSFITISVVRGRVNAGGLGFVAASDIVLADSSASFSLSELLFGLFPACVLPFLSNRIGKQKSHYMTLMTRVFTAEEALNMGLVDVLGDSTEVLLRAHLNRLQRISKKSICQYKKYCSEIFDQPIRDKQIAISANQLLFKDPINLKNISRYIEESKFPWEK</sequence>
<accession>A0AAU8A383</accession>
<dbReference type="InterPro" id="IPR001753">
    <property type="entry name" value="Enoyl-CoA_hydra/iso"/>
</dbReference>
<keyword evidence="2" id="KW-0456">Lyase</keyword>
<reference evidence="2" key="1">
    <citation type="submission" date="2022-06" db="EMBL/GenBank/DDBJ databases">
        <title>New Polynucleobacter species.</title>
        <authorList>
            <person name="Hahn M.W."/>
        </authorList>
    </citation>
    <scope>NUCLEOTIDE SEQUENCE</scope>
    <source>
        <strain evidence="2">UK-FUSCHL-C3</strain>
    </source>
</reference>
<dbReference type="InterPro" id="IPR029045">
    <property type="entry name" value="ClpP/crotonase-like_dom_sf"/>
</dbReference>